<dbReference type="OrthoDB" id="8199584at2"/>
<keyword evidence="2" id="KW-1185">Reference proteome</keyword>
<evidence type="ECO:0000313" key="2">
    <source>
        <dbReference type="Proteomes" id="UP000245466"/>
    </source>
</evidence>
<protein>
    <recommendedName>
        <fullName evidence="3">DUF3037 family protein</fullName>
    </recommendedName>
</protein>
<reference evidence="1 2" key="1">
    <citation type="submission" date="2018-04" db="EMBL/GenBank/DDBJ databases">
        <title>Genomic Encyclopedia of Type Strains, Phase IV (KMG-IV): sequencing the most valuable type-strain genomes for metagenomic binning, comparative biology and taxonomic classification.</title>
        <authorList>
            <person name="Goeker M."/>
        </authorList>
    </citation>
    <scope>NUCLEOTIDE SEQUENCE [LARGE SCALE GENOMIC DNA]</scope>
    <source>
        <strain evidence="1 2">DSM 100231</strain>
    </source>
</reference>
<name>A0A2U1B3L9_9BACT</name>
<evidence type="ECO:0008006" key="3">
    <source>
        <dbReference type="Google" id="ProtNLM"/>
    </source>
</evidence>
<organism evidence="1 2">
    <name type="scientific">Pontibacter virosus</name>
    <dbReference type="NCBI Taxonomy" id="1765052"/>
    <lineage>
        <taxon>Bacteria</taxon>
        <taxon>Pseudomonadati</taxon>
        <taxon>Bacteroidota</taxon>
        <taxon>Cytophagia</taxon>
        <taxon>Cytophagales</taxon>
        <taxon>Hymenobacteraceae</taxon>
        <taxon>Pontibacter</taxon>
    </lineage>
</organism>
<dbReference type="EMBL" id="QEKI01000002">
    <property type="protein sequence ID" value="PVY43248.1"/>
    <property type="molecule type" value="Genomic_DNA"/>
</dbReference>
<sequence length="285" mass="33228">MDGKFQYSVLKYRHSYAIGEVVNLGVLFLFEDGEIVFSFPTKLGRLSHMYNYGLSINFIKKTLTAFKTRASKLTRSSDEIKGLEDNLPYIIGQYFLPENASSLFFSDTCKGVYDDKAEIVKYFSNFYLGWYETRTEEKKDDKYIVDQVKSFLKREYSQEVEKKMRLDLTLSDSKHLVSEKFEYGWQNGTLNLITPISLDLQSEQYYETKALKWRSLLGMFKPEADSKGITFDIFVAKPTERDLFSKYDKAIKVIIGSDAPIRTYEEEEYEDYLDHAAQTVIGRQE</sequence>
<proteinExistence type="predicted"/>
<comment type="caution">
    <text evidence="1">The sequence shown here is derived from an EMBL/GenBank/DDBJ whole genome shotgun (WGS) entry which is preliminary data.</text>
</comment>
<gene>
    <name evidence="1" type="ORF">C8E01_102427</name>
</gene>
<evidence type="ECO:0000313" key="1">
    <source>
        <dbReference type="EMBL" id="PVY43248.1"/>
    </source>
</evidence>
<accession>A0A2U1B3L9</accession>
<dbReference type="Proteomes" id="UP000245466">
    <property type="component" value="Unassembled WGS sequence"/>
</dbReference>
<dbReference type="AlphaFoldDB" id="A0A2U1B3L9"/>